<proteinExistence type="predicted"/>
<reference evidence="1" key="1">
    <citation type="journal article" date="2019" name="Sci. Rep.">
        <title>Draft genome of Tanacetum cinerariifolium, the natural source of mosquito coil.</title>
        <authorList>
            <person name="Yamashiro T."/>
            <person name="Shiraishi A."/>
            <person name="Satake H."/>
            <person name="Nakayama K."/>
        </authorList>
    </citation>
    <scope>NUCLEOTIDE SEQUENCE</scope>
</reference>
<dbReference type="PANTHER" id="PTHR31110:SF2">
    <property type="entry name" value="PESTICIDAL CRYSTAL CRY8BA PROTEIN"/>
    <property type="match status" value="1"/>
</dbReference>
<organism evidence="1">
    <name type="scientific">Tanacetum cinerariifolium</name>
    <name type="common">Dalmatian daisy</name>
    <name type="synonym">Chrysanthemum cinerariifolium</name>
    <dbReference type="NCBI Taxonomy" id="118510"/>
    <lineage>
        <taxon>Eukaryota</taxon>
        <taxon>Viridiplantae</taxon>
        <taxon>Streptophyta</taxon>
        <taxon>Embryophyta</taxon>
        <taxon>Tracheophyta</taxon>
        <taxon>Spermatophyta</taxon>
        <taxon>Magnoliopsida</taxon>
        <taxon>eudicotyledons</taxon>
        <taxon>Gunneridae</taxon>
        <taxon>Pentapetalae</taxon>
        <taxon>asterids</taxon>
        <taxon>campanulids</taxon>
        <taxon>Asterales</taxon>
        <taxon>Asteraceae</taxon>
        <taxon>Asteroideae</taxon>
        <taxon>Anthemideae</taxon>
        <taxon>Anthemidinae</taxon>
        <taxon>Tanacetum</taxon>
    </lineage>
</organism>
<gene>
    <name evidence="1" type="ORF">Tci_632684</name>
</gene>
<dbReference type="PANTHER" id="PTHR31110">
    <property type="entry name" value="PESTICIDAL CRYSTAL CRY8BA PROTEIN"/>
    <property type="match status" value="1"/>
</dbReference>
<protein>
    <submittedName>
        <fullName evidence="1">Pesticidal crystal cry8Ba protein</fullName>
    </submittedName>
</protein>
<dbReference type="EMBL" id="BKCJ010454107">
    <property type="protein sequence ID" value="GFA60712.1"/>
    <property type="molecule type" value="Genomic_DNA"/>
</dbReference>
<comment type="caution">
    <text evidence="1">The sequence shown here is derived from an EMBL/GenBank/DDBJ whole genome shotgun (WGS) entry which is preliminary data.</text>
</comment>
<dbReference type="AlphaFoldDB" id="A0A699JXZ4"/>
<name>A0A699JXZ4_TANCI</name>
<evidence type="ECO:0000313" key="1">
    <source>
        <dbReference type="EMBL" id="GFA60712.1"/>
    </source>
</evidence>
<sequence>MFTHKNALKKDDDAFDEHAPSAPPLLYSDGPIKLPTYDTSSLEPWHSLIAFEACVRVCEVAWAKGCMEASTFLENGYALLRSTFGVQQFLLQSKEELLVTRASEDRKVGTALDTGCGSVTETKAFDIVLEVAMKVHNFHQRNLVLENPWKWLLVEFASYYGVSDAYTKLRYLSYIMDVATPTADCLSLVYDLLLPVMMKGHKKSMLSHQEVRLH</sequence>
<accession>A0A699JXZ4</accession>